<organism evidence="2 3">
    <name type="scientific">Acinetobacter gerneri</name>
    <dbReference type="NCBI Taxonomy" id="202952"/>
    <lineage>
        <taxon>Bacteria</taxon>
        <taxon>Pseudomonadati</taxon>
        <taxon>Pseudomonadota</taxon>
        <taxon>Gammaproteobacteria</taxon>
        <taxon>Moraxellales</taxon>
        <taxon>Moraxellaceae</taxon>
        <taxon>Acinetobacter</taxon>
    </lineage>
</organism>
<dbReference type="AlphaFoldDB" id="A0AAW8JFK5"/>
<dbReference type="GeneID" id="84209779"/>
<protein>
    <recommendedName>
        <fullName evidence="1">DUF7832 domain-containing protein</fullName>
    </recommendedName>
</protein>
<comment type="caution">
    <text evidence="2">The sequence shown here is derived from an EMBL/GenBank/DDBJ whole genome shotgun (WGS) entry which is preliminary data.</text>
</comment>
<feature type="domain" description="DUF7832" evidence="1">
    <location>
        <begin position="3"/>
        <end position="106"/>
    </location>
</feature>
<evidence type="ECO:0000313" key="3">
    <source>
        <dbReference type="Proteomes" id="UP001243195"/>
    </source>
</evidence>
<evidence type="ECO:0000259" key="1">
    <source>
        <dbReference type="Pfam" id="PF25191"/>
    </source>
</evidence>
<dbReference type="Proteomes" id="UP001243195">
    <property type="component" value="Unassembled WGS sequence"/>
</dbReference>
<dbReference type="Pfam" id="PF25191">
    <property type="entry name" value="DUF7832"/>
    <property type="match status" value="1"/>
</dbReference>
<dbReference type="EMBL" id="JAVIDA010000007">
    <property type="protein sequence ID" value="MDQ9071249.1"/>
    <property type="molecule type" value="Genomic_DNA"/>
</dbReference>
<accession>A0AAW8JFK5</accession>
<reference evidence="2" key="1">
    <citation type="submission" date="2023-08" db="EMBL/GenBank/DDBJ databases">
        <title>Emergence of clinically-relevant ST2 carbapenem-resistant Acinetobacter baumannii strains in hospital sewages in Zhejiang, East of China.</title>
        <authorList>
            <person name="Kaichao C."/>
            <person name="Zhang R."/>
        </authorList>
    </citation>
    <scope>NUCLEOTIDE SEQUENCE</scope>
    <source>
        <strain evidence="2">M-SY-60</strain>
    </source>
</reference>
<evidence type="ECO:0000313" key="2">
    <source>
        <dbReference type="EMBL" id="MDQ9071249.1"/>
    </source>
</evidence>
<dbReference type="InterPro" id="IPR057154">
    <property type="entry name" value="DUF7832"/>
</dbReference>
<sequence>MAIDRLDWHVDTVEEADLPYENSGTHIGMYLAWMIMHHLEGEIHQEDSESELDSVRNRQMTGRTFLINVCDEKFCDEDLSDEGFAFTQAYYETDQYSNDYDEILVLPEGLSSSYAVADTWENYDLIAAKITQRYTEWKKNQS</sequence>
<dbReference type="RefSeq" id="WP_004863976.1">
    <property type="nucleotide sequence ID" value="NZ_BBLI01000001.1"/>
</dbReference>
<name>A0AAW8JFK5_9GAMM</name>
<proteinExistence type="predicted"/>
<gene>
    <name evidence="2" type="ORF">RFH51_07260</name>
</gene>